<proteinExistence type="predicted"/>
<keyword evidence="1" id="KW-0547">Nucleotide-binding</keyword>
<protein>
    <submittedName>
        <fullName evidence="3">Pantoate--beta-alanine ligase</fullName>
    </submittedName>
</protein>
<gene>
    <name evidence="3" type="ORF">DDZ44_07220</name>
</gene>
<organism evidence="3 4">
    <name type="scientific">Syntrophomonas wolfei</name>
    <dbReference type="NCBI Taxonomy" id="863"/>
    <lineage>
        <taxon>Bacteria</taxon>
        <taxon>Bacillati</taxon>
        <taxon>Bacillota</taxon>
        <taxon>Clostridia</taxon>
        <taxon>Eubacteriales</taxon>
        <taxon>Syntrophomonadaceae</taxon>
        <taxon>Syntrophomonas</taxon>
    </lineage>
</organism>
<keyword evidence="3" id="KW-0436">Ligase</keyword>
<dbReference type="GO" id="GO:0004592">
    <property type="term" value="F:pantoate-beta-alanine ligase activity"/>
    <property type="evidence" value="ECO:0007669"/>
    <property type="project" value="InterPro"/>
</dbReference>
<keyword evidence="2" id="KW-0067">ATP-binding</keyword>
<dbReference type="Proteomes" id="UP000263273">
    <property type="component" value="Unassembled WGS sequence"/>
</dbReference>
<dbReference type="InterPro" id="IPR014729">
    <property type="entry name" value="Rossmann-like_a/b/a_fold"/>
</dbReference>
<dbReference type="PANTHER" id="PTHR21299:SF1">
    <property type="entry name" value="PANTOATE--BETA-ALANINE LIGASE"/>
    <property type="match status" value="1"/>
</dbReference>
<dbReference type="EMBL" id="DNZF01000159">
    <property type="protein sequence ID" value="HBK53708.1"/>
    <property type="molecule type" value="Genomic_DNA"/>
</dbReference>
<dbReference type="STRING" id="378794.GCA_001570625_00259"/>
<dbReference type="SUPFAM" id="SSF52374">
    <property type="entry name" value="Nucleotidylyl transferase"/>
    <property type="match status" value="1"/>
</dbReference>
<reference evidence="3 4" key="1">
    <citation type="journal article" date="2018" name="Nat. Biotechnol.">
        <title>A standardized bacterial taxonomy based on genome phylogeny substantially revises the tree of life.</title>
        <authorList>
            <person name="Parks D.H."/>
            <person name="Chuvochina M."/>
            <person name="Waite D.W."/>
            <person name="Rinke C."/>
            <person name="Skarshewski A."/>
            <person name="Chaumeil P.A."/>
            <person name="Hugenholtz P."/>
        </authorList>
    </citation>
    <scope>NUCLEOTIDE SEQUENCE [LARGE SCALE GENOMIC DNA]</scope>
    <source>
        <strain evidence="3">UBA10948</strain>
    </source>
</reference>
<dbReference type="AlphaFoldDB" id="A0A354YWI9"/>
<dbReference type="GO" id="GO:0005524">
    <property type="term" value="F:ATP binding"/>
    <property type="evidence" value="ECO:0007669"/>
    <property type="project" value="UniProtKB-KW"/>
</dbReference>
<evidence type="ECO:0000256" key="1">
    <source>
        <dbReference type="ARBA" id="ARBA00022741"/>
    </source>
</evidence>
<dbReference type="Pfam" id="PF02569">
    <property type="entry name" value="Pantoate_ligase"/>
    <property type="match status" value="1"/>
</dbReference>
<comment type="caution">
    <text evidence="3">The sequence shown here is derived from an EMBL/GenBank/DDBJ whole genome shotgun (WGS) entry which is preliminary data.</text>
</comment>
<dbReference type="PANTHER" id="PTHR21299">
    <property type="entry name" value="CYTIDYLATE KINASE/PANTOATE-BETA-ALANINE LIGASE"/>
    <property type="match status" value="1"/>
</dbReference>
<dbReference type="GO" id="GO:0005829">
    <property type="term" value="C:cytosol"/>
    <property type="evidence" value="ECO:0007669"/>
    <property type="project" value="TreeGrafter"/>
</dbReference>
<dbReference type="InterPro" id="IPR003721">
    <property type="entry name" value="Pantoate_ligase"/>
</dbReference>
<name>A0A354YWI9_9FIRM</name>
<dbReference type="Gene3D" id="3.40.50.620">
    <property type="entry name" value="HUPs"/>
    <property type="match status" value="1"/>
</dbReference>
<accession>A0A354YWI9</accession>
<sequence>LLEKERVDALFSPGIRDMYPGSFQTFVEAYGEITEKMCGSSRPGHFKGVTTVVSKLFNICQPDRAYFGQKDAQQLMIVEKMVRELN</sequence>
<evidence type="ECO:0000313" key="3">
    <source>
        <dbReference type="EMBL" id="HBK53708.1"/>
    </source>
</evidence>
<evidence type="ECO:0000256" key="2">
    <source>
        <dbReference type="ARBA" id="ARBA00022840"/>
    </source>
</evidence>
<dbReference type="GO" id="GO:0015940">
    <property type="term" value="P:pantothenate biosynthetic process"/>
    <property type="evidence" value="ECO:0007669"/>
    <property type="project" value="InterPro"/>
</dbReference>
<feature type="non-terminal residue" evidence="3">
    <location>
        <position position="1"/>
    </location>
</feature>
<feature type="non-terminal residue" evidence="3">
    <location>
        <position position="86"/>
    </location>
</feature>
<evidence type="ECO:0000313" key="4">
    <source>
        <dbReference type="Proteomes" id="UP000263273"/>
    </source>
</evidence>